<keyword evidence="2" id="KW-1185">Reference proteome</keyword>
<name>A0AAW0KW32_QUESU</name>
<organism evidence="1 2">
    <name type="scientific">Quercus suber</name>
    <name type="common">Cork oak</name>
    <dbReference type="NCBI Taxonomy" id="58331"/>
    <lineage>
        <taxon>Eukaryota</taxon>
        <taxon>Viridiplantae</taxon>
        <taxon>Streptophyta</taxon>
        <taxon>Embryophyta</taxon>
        <taxon>Tracheophyta</taxon>
        <taxon>Spermatophyta</taxon>
        <taxon>Magnoliopsida</taxon>
        <taxon>eudicotyledons</taxon>
        <taxon>Gunneridae</taxon>
        <taxon>Pentapetalae</taxon>
        <taxon>rosids</taxon>
        <taxon>fabids</taxon>
        <taxon>Fagales</taxon>
        <taxon>Fagaceae</taxon>
        <taxon>Quercus</taxon>
    </lineage>
</organism>
<dbReference type="EMBL" id="PKMF04000205">
    <property type="protein sequence ID" value="KAK7843412.1"/>
    <property type="molecule type" value="Genomic_DNA"/>
</dbReference>
<protein>
    <submittedName>
        <fullName evidence="1">Uncharacterized protein</fullName>
    </submittedName>
</protein>
<dbReference type="GO" id="GO:0005655">
    <property type="term" value="C:nucleolar ribonuclease P complex"/>
    <property type="evidence" value="ECO:0007669"/>
    <property type="project" value="TreeGrafter"/>
</dbReference>
<dbReference type="PANTHER" id="PTHR13031:SF0">
    <property type="entry name" value="RIBONUCLEASE P PROTEIN SUBUNIT P30"/>
    <property type="match status" value="1"/>
</dbReference>
<dbReference type="AlphaFoldDB" id="A0AAW0KW32"/>
<sequence>MGFFDLNIAYLESSPSDKTPVKTTCIKNAFDDACDKSEIDIIAIDFSERLPFRLKQTKVKAAIEVCFLCIQMLSRMSKQGRQMITNAKVRIAKY</sequence>
<evidence type="ECO:0000313" key="1">
    <source>
        <dbReference type="EMBL" id="KAK7843412.1"/>
    </source>
</evidence>
<comment type="caution">
    <text evidence="1">The sequence shown here is derived from an EMBL/GenBank/DDBJ whole genome shotgun (WGS) entry which is preliminary data.</text>
</comment>
<evidence type="ECO:0000313" key="2">
    <source>
        <dbReference type="Proteomes" id="UP000237347"/>
    </source>
</evidence>
<dbReference type="PANTHER" id="PTHR13031">
    <property type="entry name" value="RIBONUCLEASE P SUBUNIT P30"/>
    <property type="match status" value="1"/>
</dbReference>
<gene>
    <name evidence="1" type="ORF">CFP56_012666</name>
</gene>
<dbReference type="GO" id="GO:0003723">
    <property type="term" value="F:RNA binding"/>
    <property type="evidence" value="ECO:0007669"/>
    <property type="project" value="TreeGrafter"/>
</dbReference>
<dbReference type="Proteomes" id="UP000237347">
    <property type="component" value="Unassembled WGS sequence"/>
</dbReference>
<dbReference type="InterPro" id="IPR002738">
    <property type="entry name" value="RNase_P_p30"/>
</dbReference>
<reference evidence="1 2" key="1">
    <citation type="journal article" date="2018" name="Sci. Data">
        <title>The draft genome sequence of cork oak.</title>
        <authorList>
            <person name="Ramos A.M."/>
            <person name="Usie A."/>
            <person name="Barbosa P."/>
            <person name="Barros P.M."/>
            <person name="Capote T."/>
            <person name="Chaves I."/>
            <person name="Simoes F."/>
            <person name="Abreu I."/>
            <person name="Carrasquinho I."/>
            <person name="Faro C."/>
            <person name="Guimaraes J.B."/>
            <person name="Mendonca D."/>
            <person name="Nobrega F."/>
            <person name="Rodrigues L."/>
            <person name="Saibo N.J.M."/>
            <person name="Varela M.C."/>
            <person name="Egas C."/>
            <person name="Matos J."/>
            <person name="Miguel C.M."/>
            <person name="Oliveira M.M."/>
            <person name="Ricardo C.P."/>
            <person name="Goncalves S."/>
        </authorList>
    </citation>
    <scope>NUCLEOTIDE SEQUENCE [LARGE SCALE GENOMIC DNA]</scope>
    <source>
        <strain evidence="2">cv. HL8</strain>
    </source>
</reference>
<accession>A0AAW0KW32</accession>
<proteinExistence type="predicted"/>
<dbReference type="GO" id="GO:0008033">
    <property type="term" value="P:tRNA processing"/>
    <property type="evidence" value="ECO:0007669"/>
    <property type="project" value="InterPro"/>
</dbReference>